<dbReference type="AlphaFoldDB" id="A0A6P4ZSI1"/>
<dbReference type="PROSITE" id="PS00615">
    <property type="entry name" value="C_TYPE_LECTIN_1"/>
    <property type="match status" value="1"/>
</dbReference>
<dbReference type="Pfam" id="PF00059">
    <property type="entry name" value="Lectin_C"/>
    <property type="match status" value="2"/>
</dbReference>
<sequence length="575" mass="63919">MGMAPLLLLATLICTAAADTADDTIEAVSPGPALADADDLEERLTEIMEDIEELEDISDLHLHGLRSNAQRRRGNTVYHVFAQAQTNAQAQETCRSIRGNLADIKTMDLQKFIEGLIRSVDPSKDYWMGLNDKKVERVWTWSDGTPISGCDFSYWAPGEPNDGGGNQDCGQLWSNVGFKWDDDSCDRRKYFICQVGPGEENACIAEGSCLDLQLPAGAVTGVGYTAPGYGPANVLVAGSAIWNPQKLPRNYNNWRIDFDMQKAYTFSAVKIRNYGDTTHDVTAFKLETSDDKSTWTQVFSTGSVRAGVKTPQPFMGFYGSGRFWRFTVTRTAQGWQPWLVGVQFCGIEGKPKYEAVSVPTAGISGVGNTPTNGPENAVDGKRGTFWNPQGLQRNYNNWWIIFDFQKVFTLAAIQITNYGDTTHDVTAFKLEASDDKVTWKPVYSTTGVRPGTNQPQLFGGFSGTGRYWRFTATRTPQGWQPWLVELQFYTIPGTLVEGPVQEDATNTHFLVVGMALTAEEARAYCKRRGGLLADIKSTMVHDYVVQTIRKYSNPNENFWIGLQDTTVRGYRVTKN</sequence>
<dbReference type="Pfam" id="PF00754">
    <property type="entry name" value="F5_F8_type_C"/>
    <property type="match status" value="2"/>
</dbReference>
<dbReference type="Proteomes" id="UP000515135">
    <property type="component" value="Unplaced"/>
</dbReference>
<dbReference type="Gene3D" id="2.60.120.260">
    <property type="entry name" value="Galactose-binding domain-like"/>
    <property type="match status" value="2"/>
</dbReference>
<dbReference type="KEGG" id="bbel:109481655"/>
<name>A0A6P4ZSI1_BRABE</name>
<dbReference type="PANTHER" id="PTHR22801:SF63">
    <property type="entry name" value="C-TYPE LECTIN DOMAIN-CONTAINING PROTEIN"/>
    <property type="match status" value="1"/>
</dbReference>
<evidence type="ECO:0000256" key="2">
    <source>
        <dbReference type="SAM" id="SignalP"/>
    </source>
</evidence>
<feature type="domain" description="F5/8 type C" evidence="3">
    <location>
        <begin position="345"/>
        <end position="452"/>
    </location>
</feature>
<keyword evidence="1" id="KW-1015">Disulfide bond</keyword>
<dbReference type="PROSITE" id="PS50041">
    <property type="entry name" value="C_TYPE_LECTIN_2"/>
    <property type="match status" value="1"/>
</dbReference>
<dbReference type="SUPFAM" id="SSF56436">
    <property type="entry name" value="C-type lectin-like"/>
    <property type="match status" value="2"/>
</dbReference>
<dbReference type="CDD" id="cd00037">
    <property type="entry name" value="CLECT"/>
    <property type="match status" value="2"/>
</dbReference>
<gene>
    <name evidence="6" type="primary">LOC109481655</name>
</gene>
<evidence type="ECO:0000313" key="5">
    <source>
        <dbReference type="Proteomes" id="UP000515135"/>
    </source>
</evidence>
<evidence type="ECO:0000313" key="6">
    <source>
        <dbReference type="RefSeq" id="XP_019639793.1"/>
    </source>
</evidence>
<evidence type="ECO:0000256" key="1">
    <source>
        <dbReference type="ARBA" id="ARBA00023157"/>
    </source>
</evidence>
<keyword evidence="5" id="KW-1185">Reference proteome</keyword>
<dbReference type="Gene3D" id="3.10.100.10">
    <property type="entry name" value="Mannose-Binding Protein A, subunit A"/>
    <property type="match status" value="2"/>
</dbReference>
<keyword evidence="2" id="KW-0732">Signal</keyword>
<proteinExistence type="predicted"/>
<dbReference type="PANTHER" id="PTHR22801">
    <property type="entry name" value="LITHOSTATHINE"/>
    <property type="match status" value="1"/>
</dbReference>
<dbReference type="InterPro" id="IPR016187">
    <property type="entry name" value="CTDL_fold"/>
</dbReference>
<evidence type="ECO:0000259" key="4">
    <source>
        <dbReference type="PROSITE" id="PS50041"/>
    </source>
</evidence>
<organism evidence="5 6">
    <name type="scientific">Branchiostoma belcheri</name>
    <name type="common">Amphioxus</name>
    <dbReference type="NCBI Taxonomy" id="7741"/>
    <lineage>
        <taxon>Eukaryota</taxon>
        <taxon>Metazoa</taxon>
        <taxon>Chordata</taxon>
        <taxon>Cephalochordata</taxon>
        <taxon>Leptocardii</taxon>
        <taxon>Amphioxiformes</taxon>
        <taxon>Branchiostomatidae</taxon>
        <taxon>Branchiostoma</taxon>
    </lineage>
</organism>
<accession>A0A6P4ZSI1</accession>
<evidence type="ECO:0000259" key="3">
    <source>
        <dbReference type="PROSITE" id="PS50022"/>
    </source>
</evidence>
<protein>
    <submittedName>
        <fullName evidence="6">Uncharacterized protein LOC109481655</fullName>
    </submittedName>
</protein>
<dbReference type="GeneID" id="109481655"/>
<dbReference type="InterPro" id="IPR001304">
    <property type="entry name" value="C-type_lectin-like"/>
</dbReference>
<feature type="domain" description="C-type lectin" evidence="4">
    <location>
        <begin position="73"/>
        <end position="194"/>
    </location>
</feature>
<dbReference type="SUPFAM" id="SSF49785">
    <property type="entry name" value="Galactose-binding domain-like"/>
    <property type="match status" value="2"/>
</dbReference>
<dbReference type="InterPro" id="IPR000421">
    <property type="entry name" value="FA58C"/>
</dbReference>
<dbReference type="InterPro" id="IPR016186">
    <property type="entry name" value="C-type_lectin-like/link_sf"/>
</dbReference>
<feature type="chain" id="PRO_5027916548" evidence="2">
    <location>
        <begin position="19"/>
        <end position="575"/>
    </location>
</feature>
<feature type="signal peptide" evidence="2">
    <location>
        <begin position="1"/>
        <end position="18"/>
    </location>
</feature>
<dbReference type="SMART" id="SM00034">
    <property type="entry name" value="CLECT"/>
    <property type="match status" value="1"/>
</dbReference>
<dbReference type="OrthoDB" id="441660at2759"/>
<dbReference type="PROSITE" id="PS50022">
    <property type="entry name" value="FA58C_3"/>
    <property type="match status" value="1"/>
</dbReference>
<dbReference type="InterPro" id="IPR008979">
    <property type="entry name" value="Galactose-bd-like_sf"/>
</dbReference>
<dbReference type="RefSeq" id="XP_019639793.1">
    <property type="nucleotide sequence ID" value="XM_019784234.1"/>
</dbReference>
<reference evidence="6" key="1">
    <citation type="submission" date="2025-08" db="UniProtKB">
        <authorList>
            <consortium name="RefSeq"/>
        </authorList>
    </citation>
    <scope>IDENTIFICATION</scope>
    <source>
        <tissue evidence="6">Gonad</tissue>
    </source>
</reference>
<dbReference type="InterPro" id="IPR050801">
    <property type="entry name" value="Ca-Dep_Lectins_ImmuneDev"/>
</dbReference>
<dbReference type="InterPro" id="IPR018378">
    <property type="entry name" value="C-type_lectin_CS"/>
</dbReference>